<feature type="compositionally biased region" description="Low complexity" evidence="4">
    <location>
        <begin position="1"/>
        <end position="17"/>
    </location>
</feature>
<name>A0AA41PYC7_9ACTN</name>
<evidence type="ECO:0000313" key="6">
    <source>
        <dbReference type="EMBL" id="MCF2527645.1"/>
    </source>
</evidence>
<dbReference type="InterPro" id="IPR036390">
    <property type="entry name" value="WH_DNA-bd_sf"/>
</dbReference>
<feature type="region of interest" description="Disordered" evidence="4">
    <location>
        <begin position="1"/>
        <end position="21"/>
    </location>
</feature>
<dbReference type="InterPro" id="IPR008920">
    <property type="entry name" value="TF_FadR/GntR_C"/>
</dbReference>
<comment type="caution">
    <text evidence="6">The sequence shown here is derived from an EMBL/GenBank/DDBJ whole genome shotgun (WGS) entry which is preliminary data.</text>
</comment>
<proteinExistence type="predicted"/>
<feature type="domain" description="HTH gntR-type" evidence="5">
    <location>
        <begin position="21"/>
        <end position="91"/>
    </location>
</feature>
<dbReference type="PANTHER" id="PTHR43537">
    <property type="entry name" value="TRANSCRIPTIONAL REGULATOR, GNTR FAMILY"/>
    <property type="match status" value="1"/>
</dbReference>
<sequence length="259" mass="27638">MSDRVPGAGPASGAADPVRPQSVADAVAGRLRARILDGVIPDGGTLPKQDDLMAEFGVGRTTVRQAFRVLETEGLITVLRGNTGGAVVHVPRPADAAHMFGMVMHARHVPLADLAGALRQLEPVCAALCAARPDRDAEVLPRLREVHARMAAALDDGQAFLRENRAFHEALVECCGNATMQILLGAVEVLWARQEQSWAGAALADTGRGVREAGVRVHGRLIDLIAAGDEAEVYRVAVSHIAEAQEYPLRDHSERPVRV</sequence>
<gene>
    <name evidence="6" type="ORF">LZ495_10520</name>
</gene>
<dbReference type="GO" id="GO:0003677">
    <property type="term" value="F:DNA binding"/>
    <property type="evidence" value="ECO:0007669"/>
    <property type="project" value="UniProtKB-KW"/>
</dbReference>
<dbReference type="InterPro" id="IPR011711">
    <property type="entry name" value="GntR_C"/>
</dbReference>
<dbReference type="CDD" id="cd07377">
    <property type="entry name" value="WHTH_GntR"/>
    <property type="match status" value="1"/>
</dbReference>
<accession>A0AA41PYC7</accession>
<dbReference type="SMART" id="SM00345">
    <property type="entry name" value="HTH_GNTR"/>
    <property type="match status" value="1"/>
</dbReference>
<dbReference type="Gene3D" id="1.20.120.530">
    <property type="entry name" value="GntR ligand-binding domain-like"/>
    <property type="match status" value="1"/>
</dbReference>
<dbReference type="PRINTS" id="PR00035">
    <property type="entry name" value="HTHGNTR"/>
</dbReference>
<dbReference type="Gene3D" id="1.10.10.10">
    <property type="entry name" value="Winged helix-like DNA-binding domain superfamily/Winged helix DNA-binding domain"/>
    <property type="match status" value="1"/>
</dbReference>
<protein>
    <submittedName>
        <fullName evidence="6">FCD domain-containing protein</fullName>
    </submittedName>
</protein>
<keyword evidence="2" id="KW-0238">DNA-binding</keyword>
<dbReference type="SUPFAM" id="SSF48008">
    <property type="entry name" value="GntR ligand-binding domain-like"/>
    <property type="match status" value="1"/>
</dbReference>
<reference evidence="6" key="1">
    <citation type="submission" date="2022-01" db="EMBL/GenBank/DDBJ databases">
        <title>Genome-Based Taxonomic Classification of the Phylum Actinobacteria.</title>
        <authorList>
            <person name="Gao Y."/>
        </authorList>
    </citation>
    <scope>NUCLEOTIDE SEQUENCE</scope>
    <source>
        <strain evidence="6">KLBMP 8922</strain>
    </source>
</reference>
<organism evidence="6 7">
    <name type="scientific">Yinghuangia soli</name>
    <dbReference type="NCBI Taxonomy" id="2908204"/>
    <lineage>
        <taxon>Bacteria</taxon>
        <taxon>Bacillati</taxon>
        <taxon>Actinomycetota</taxon>
        <taxon>Actinomycetes</taxon>
        <taxon>Kitasatosporales</taxon>
        <taxon>Streptomycetaceae</taxon>
        <taxon>Yinghuangia</taxon>
    </lineage>
</organism>
<dbReference type="Pfam" id="PF00392">
    <property type="entry name" value="GntR"/>
    <property type="match status" value="1"/>
</dbReference>
<dbReference type="PROSITE" id="PS50949">
    <property type="entry name" value="HTH_GNTR"/>
    <property type="match status" value="1"/>
</dbReference>
<evidence type="ECO:0000256" key="4">
    <source>
        <dbReference type="SAM" id="MobiDB-lite"/>
    </source>
</evidence>
<dbReference type="AlphaFoldDB" id="A0AA41PYC7"/>
<keyword evidence="7" id="KW-1185">Reference proteome</keyword>
<dbReference type="SUPFAM" id="SSF46785">
    <property type="entry name" value="Winged helix' DNA-binding domain"/>
    <property type="match status" value="1"/>
</dbReference>
<dbReference type="Pfam" id="PF07729">
    <property type="entry name" value="FCD"/>
    <property type="match status" value="1"/>
</dbReference>
<dbReference type="EMBL" id="JAKFHA010000004">
    <property type="protein sequence ID" value="MCF2527645.1"/>
    <property type="molecule type" value="Genomic_DNA"/>
</dbReference>
<evidence type="ECO:0000256" key="1">
    <source>
        <dbReference type="ARBA" id="ARBA00023015"/>
    </source>
</evidence>
<dbReference type="InterPro" id="IPR000524">
    <property type="entry name" value="Tscrpt_reg_HTH_GntR"/>
</dbReference>
<evidence type="ECO:0000313" key="7">
    <source>
        <dbReference type="Proteomes" id="UP001165378"/>
    </source>
</evidence>
<dbReference type="PANTHER" id="PTHR43537:SF24">
    <property type="entry name" value="GLUCONATE OPERON TRANSCRIPTIONAL REPRESSOR"/>
    <property type="match status" value="1"/>
</dbReference>
<keyword evidence="1" id="KW-0805">Transcription regulation</keyword>
<dbReference type="GO" id="GO:0003700">
    <property type="term" value="F:DNA-binding transcription factor activity"/>
    <property type="evidence" value="ECO:0007669"/>
    <property type="project" value="InterPro"/>
</dbReference>
<dbReference type="SMART" id="SM00895">
    <property type="entry name" value="FCD"/>
    <property type="match status" value="1"/>
</dbReference>
<dbReference type="Proteomes" id="UP001165378">
    <property type="component" value="Unassembled WGS sequence"/>
</dbReference>
<evidence type="ECO:0000256" key="3">
    <source>
        <dbReference type="ARBA" id="ARBA00023163"/>
    </source>
</evidence>
<evidence type="ECO:0000256" key="2">
    <source>
        <dbReference type="ARBA" id="ARBA00023125"/>
    </source>
</evidence>
<dbReference type="RefSeq" id="WP_235051804.1">
    <property type="nucleotide sequence ID" value="NZ_JAKFHA010000004.1"/>
</dbReference>
<evidence type="ECO:0000259" key="5">
    <source>
        <dbReference type="PROSITE" id="PS50949"/>
    </source>
</evidence>
<keyword evidence="3" id="KW-0804">Transcription</keyword>
<dbReference type="InterPro" id="IPR036388">
    <property type="entry name" value="WH-like_DNA-bd_sf"/>
</dbReference>